<dbReference type="InterPro" id="IPR036653">
    <property type="entry name" value="CinA-like_C"/>
</dbReference>
<dbReference type="Gene3D" id="3.90.950.20">
    <property type="entry name" value="CinA-like"/>
    <property type="match status" value="1"/>
</dbReference>
<dbReference type="AlphaFoldDB" id="X1D6R2"/>
<dbReference type="InterPro" id="IPR008136">
    <property type="entry name" value="CinA_C"/>
</dbReference>
<protein>
    <recommendedName>
        <fullName evidence="1">CinA C-terminal domain-containing protein</fullName>
    </recommendedName>
</protein>
<comment type="caution">
    <text evidence="2">The sequence shown here is derived from an EMBL/GenBank/DDBJ whole genome shotgun (WGS) entry which is preliminary data.</text>
</comment>
<dbReference type="SUPFAM" id="SSF142433">
    <property type="entry name" value="CinA-like"/>
    <property type="match status" value="1"/>
</dbReference>
<organism evidence="2">
    <name type="scientific">marine sediment metagenome</name>
    <dbReference type="NCBI Taxonomy" id="412755"/>
    <lineage>
        <taxon>unclassified sequences</taxon>
        <taxon>metagenomes</taxon>
        <taxon>ecological metagenomes</taxon>
    </lineage>
</organism>
<reference evidence="2" key="1">
    <citation type="journal article" date="2014" name="Front. Microbiol.">
        <title>High frequency of phylogenetically diverse reductive dehalogenase-homologous genes in deep subseafloor sedimentary metagenomes.</title>
        <authorList>
            <person name="Kawai M."/>
            <person name="Futagami T."/>
            <person name="Toyoda A."/>
            <person name="Takaki Y."/>
            <person name="Nishi S."/>
            <person name="Hori S."/>
            <person name="Arai W."/>
            <person name="Tsubouchi T."/>
            <person name="Morono Y."/>
            <person name="Uchiyama I."/>
            <person name="Ito T."/>
            <person name="Fujiyama A."/>
            <person name="Inagaki F."/>
            <person name="Takami H."/>
        </authorList>
    </citation>
    <scope>NUCLEOTIDE SEQUENCE</scope>
    <source>
        <strain evidence="2">Expedition CK06-06</strain>
    </source>
</reference>
<feature type="non-terminal residue" evidence="2">
    <location>
        <position position="1"/>
    </location>
</feature>
<name>X1D6R2_9ZZZZ</name>
<accession>X1D6R2</accession>
<dbReference type="EMBL" id="BART01037011">
    <property type="protein sequence ID" value="GAH16426.1"/>
    <property type="molecule type" value="Genomic_DNA"/>
</dbReference>
<evidence type="ECO:0000313" key="2">
    <source>
        <dbReference type="EMBL" id="GAH16426.1"/>
    </source>
</evidence>
<dbReference type="Pfam" id="PF02464">
    <property type="entry name" value="CinA"/>
    <property type="match status" value="1"/>
</dbReference>
<feature type="domain" description="CinA C-terminal" evidence="1">
    <location>
        <begin position="2"/>
        <end position="67"/>
    </location>
</feature>
<sequence>KRLGAVWGISVTGIAGPSGGSDAKPVGLVYCGLSGPGGTRLTRHVFPGARRSVRRRSALTALNDLRLALTHANG</sequence>
<gene>
    <name evidence="2" type="ORF">S01H4_62138</name>
</gene>
<evidence type="ECO:0000259" key="1">
    <source>
        <dbReference type="Pfam" id="PF02464"/>
    </source>
</evidence>
<proteinExistence type="predicted"/>